<comment type="similarity">
    <text evidence="2">Belongs to the WD repeat DCAF13/WDSOF1 family.</text>
</comment>
<dbReference type="InterPro" id="IPR015943">
    <property type="entry name" value="WD40/YVTN_repeat-like_dom_sf"/>
</dbReference>
<dbReference type="FunCoup" id="A0A0G4FNT0">
    <property type="interactions" value="685"/>
</dbReference>
<dbReference type="PROSITE" id="PS50294">
    <property type="entry name" value="WD_REPEATS_REGION"/>
    <property type="match status" value="1"/>
</dbReference>
<evidence type="ECO:0000256" key="2">
    <source>
        <dbReference type="ARBA" id="ARBA00005649"/>
    </source>
</evidence>
<dbReference type="PANTHER" id="PTHR22851">
    <property type="entry name" value="U3 SMALL NUCLEOLAR RNA U3 SNORNA ASSOCIATED PROTEIN"/>
    <property type="match status" value="1"/>
</dbReference>
<dbReference type="Gene3D" id="2.130.10.10">
    <property type="entry name" value="YVTN repeat-like/Quinoprotein amine dehydrogenase"/>
    <property type="match status" value="2"/>
</dbReference>
<name>A0A0G4FNT0_VITBC</name>
<evidence type="ECO:0000256" key="10">
    <source>
        <dbReference type="SAM" id="MobiDB-lite"/>
    </source>
</evidence>
<dbReference type="VEuPathDB" id="CryptoDB:Vbra_607"/>
<dbReference type="PANTHER" id="PTHR22851:SF0">
    <property type="entry name" value="DDB1- AND CUL4-ASSOCIATED FACTOR 13"/>
    <property type="match status" value="1"/>
</dbReference>
<dbReference type="PROSITE" id="PS00678">
    <property type="entry name" value="WD_REPEATS_1"/>
    <property type="match status" value="1"/>
</dbReference>
<sequence>MKLKVLHHDPAAHERKAGKITRYYRNPDPQLHPFERAREYNRALVATKLDKMFAKPLVAVLDGHTDAVKCMARSHKRVADLFTASCDGELRFWNMPTRTCTKAISAHDGFIRGLCVSPDDRLLFTGGDDKCIKTWKVEKNEGMTAMDWDEVLDEGNLVRGEEIDTSKLAKEVPALNVYMAKSAVTSLDHHWSRHLLVSTGDTVDIWDHHRSAPIQSFEWGCDSVICARFNPAEPCLIASTASDNTVGLYDLRGSSPIRKVLLKMRSNAVSWNPMEPLNFTVANEDCHLYTFDMRKLDIALNLHRDFTNAVLDVDYSPSGREFVAASYDRTIRIFRVSESRSREVYHAKRMQRVLCCRFTADTRYVVSGSEDTNVRVWKAEASKPLGPRPFRERQAMAYRDALKRKFQHLKEIRRIARHRHVPSLIKKHTEKRRIMAQAKKRKEENLRRHSRPGAVPFESVRRKPIKKQIE</sequence>
<feature type="region of interest" description="Disordered" evidence="10">
    <location>
        <begin position="437"/>
        <end position="470"/>
    </location>
</feature>
<feature type="repeat" description="WD" evidence="9">
    <location>
        <begin position="303"/>
        <end position="344"/>
    </location>
</feature>
<feature type="repeat" description="WD" evidence="9">
    <location>
        <begin position="346"/>
        <end position="387"/>
    </location>
</feature>
<reference evidence="12 13" key="1">
    <citation type="submission" date="2014-11" db="EMBL/GenBank/DDBJ databases">
        <authorList>
            <person name="Zhu J."/>
            <person name="Qi W."/>
            <person name="Song R."/>
        </authorList>
    </citation>
    <scope>NUCLEOTIDE SEQUENCE [LARGE SCALE GENOMIC DNA]</scope>
</reference>
<dbReference type="SMART" id="SM00320">
    <property type="entry name" value="WD40"/>
    <property type="match status" value="6"/>
</dbReference>
<dbReference type="Proteomes" id="UP000041254">
    <property type="component" value="Unassembled WGS sequence"/>
</dbReference>
<dbReference type="STRING" id="1169540.A0A0G4FNT0"/>
<evidence type="ECO:0000259" key="11">
    <source>
        <dbReference type="Pfam" id="PF04158"/>
    </source>
</evidence>
<dbReference type="InterPro" id="IPR051733">
    <property type="entry name" value="WD_repeat_DCAF13/WDSOF1"/>
</dbReference>
<evidence type="ECO:0000313" key="12">
    <source>
        <dbReference type="EMBL" id="CEM15727.1"/>
    </source>
</evidence>
<dbReference type="Pfam" id="PF04158">
    <property type="entry name" value="Sof1"/>
    <property type="match status" value="1"/>
</dbReference>
<protein>
    <recommendedName>
        <fullName evidence="3">DDB1- and CUL4-associated factor 13</fullName>
    </recommendedName>
    <alternativeName>
        <fullName evidence="8">WD repeat and SOF domain-containing protein 1</fullName>
    </alternativeName>
</protein>
<dbReference type="InterPro" id="IPR036322">
    <property type="entry name" value="WD40_repeat_dom_sf"/>
</dbReference>
<keyword evidence="7" id="KW-0687">Ribonucleoprotein</keyword>
<dbReference type="PhylomeDB" id="A0A0G4FNT0"/>
<dbReference type="GO" id="GO:0016567">
    <property type="term" value="P:protein ubiquitination"/>
    <property type="evidence" value="ECO:0007669"/>
    <property type="project" value="UniProtKB-UniPathway"/>
</dbReference>
<keyword evidence="6" id="KW-0539">Nucleus</keyword>
<feature type="repeat" description="WD" evidence="9">
    <location>
        <begin position="61"/>
        <end position="103"/>
    </location>
</feature>
<dbReference type="Pfam" id="PF00400">
    <property type="entry name" value="WD40"/>
    <property type="match status" value="4"/>
</dbReference>
<proteinExistence type="inferred from homology"/>
<evidence type="ECO:0000256" key="6">
    <source>
        <dbReference type="ARBA" id="ARBA00023242"/>
    </source>
</evidence>
<evidence type="ECO:0000256" key="5">
    <source>
        <dbReference type="ARBA" id="ARBA00022737"/>
    </source>
</evidence>
<accession>A0A0G4FNT0</accession>
<dbReference type="GO" id="GO:0032040">
    <property type="term" value="C:small-subunit processome"/>
    <property type="evidence" value="ECO:0007669"/>
    <property type="project" value="TreeGrafter"/>
</dbReference>
<evidence type="ECO:0000256" key="7">
    <source>
        <dbReference type="ARBA" id="ARBA00023274"/>
    </source>
</evidence>
<comment type="subcellular location">
    <subcellularLocation>
        <location evidence="1">Nucleus</location>
        <location evidence="1">Nucleolus</location>
    </subcellularLocation>
</comment>
<dbReference type="AlphaFoldDB" id="A0A0G4FNT0"/>
<dbReference type="InterPro" id="IPR007287">
    <property type="entry name" value="Sof1"/>
</dbReference>
<gene>
    <name evidence="12" type="ORF">Vbra_607</name>
</gene>
<evidence type="ECO:0000256" key="8">
    <source>
        <dbReference type="ARBA" id="ARBA00032239"/>
    </source>
</evidence>
<dbReference type="InParanoid" id="A0A0G4FNT0"/>
<organism evidence="12 13">
    <name type="scientific">Vitrella brassicaformis (strain CCMP3155)</name>
    <dbReference type="NCBI Taxonomy" id="1169540"/>
    <lineage>
        <taxon>Eukaryota</taxon>
        <taxon>Sar</taxon>
        <taxon>Alveolata</taxon>
        <taxon>Colpodellida</taxon>
        <taxon>Vitrellaceae</taxon>
        <taxon>Vitrella</taxon>
    </lineage>
</organism>
<evidence type="ECO:0000313" key="13">
    <source>
        <dbReference type="Proteomes" id="UP000041254"/>
    </source>
</evidence>
<dbReference type="OMA" id="EDHNAYI"/>
<keyword evidence="5" id="KW-0677">Repeat</keyword>
<feature type="domain" description="Sof1-like protein" evidence="11">
    <location>
        <begin position="379"/>
        <end position="465"/>
    </location>
</feature>
<dbReference type="GO" id="GO:0000462">
    <property type="term" value="P:maturation of SSU-rRNA from tricistronic rRNA transcript (SSU-rRNA, 5.8S rRNA, LSU-rRNA)"/>
    <property type="evidence" value="ECO:0007669"/>
    <property type="project" value="TreeGrafter"/>
</dbReference>
<dbReference type="PROSITE" id="PS50082">
    <property type="entry name" value="WD_REPEATS_2"/>
    <property type="match status" value="4"/>
</dbReference>
<dbReference type="EMBL" id="CDMY01000469">
    <property type="protein sequence ID" value="CEM15727.1"/>
    <property type="molecule type" value="Genomic_DNA"/>
</dbReference>
<evidence type="ECO:0000256" key="9">
    <source>
        <dbReference type="PROSITE-ProRule" id="PRU00221"/>
    </source>
</evidence>
<feature type="repeat" description="WD" evidence="9">
    <location>
        <begin position="104"/>
        <end position="145"/>
    </location>
</feature>
<keyword evidence="13" id="KW-1185">Reference proteome</keyword>
<dbReference type="UniPathway" id="UPA00143"/>
<keyword evidence="4 9" id="KW-0853">WD repeat</keyword>
<evidence type="ECO:0000256" key="4">
    <source>
        <dbReference type="ARBA" id="ARBA00022574"/>
    </source>
</evidence>
<dbReference type="OrthoDB" id="10249065at2759"/>
<dbReference type="SUPFAM" id="SSF50978">
    <property type="entry name" value="WD40 repeat-like"/>
    <property type="match status" value="1"/>
</dbReference>
<evidence type="ECO:0000256" key="3">
    <source>
        <dbReference type="ARBA" id="ARBA00021762"/>
    </source>
</evidence>
<dbReference type="InterPro" id="IPR019775">
    <property type="entry name" value="WD40_repeat_CS"/>
</dbReference>
<dbReference type="InterPro" id="IPR001680">
    <property type="entry name" value="WD40_rpt"/>
</dbReference>
<evidence type="ECO:0000256" key="1">
    <source>
        <dbReference type="ARBA" id="ARBA00004604"/>
    </source>
</evidence>